<evidence type="ECO:0000313" key="2">
    <source>
        <dbReference type="Proteomes" id="UP000092574"/>
    </source>
</evidence>
<dbReference type="AlphaFoldDB" id="A0A1C7IB23"/>
<dbReference type="Pfam" id="PF01547">
    <property type="entry name" value="SBP_bac_1"/>
    <property type="match status" value="1"/>
</dbReference>
<dbReference type="OrthoDB" id="1650741at2"/>
<proteinExistence type="predicted"/>
<evidence type="ECO:0000313" key="1">
    <source>
        <dbReference type="EMBL" id="ANU75719.1"/>
    </source>
</evidence>
<dbReference type="PROSITE" id="PS51257">
    <property type="entry name" value="PROKAR_LIPOPROTEIN"/>
    <property type="match status" value="1"/>
</dbReference>
<dbReference type="SUPFAM" id="SSF53850">
    <property type="entry name" value="Periplasmic binding protein-like II"/>
    <property type="match status" value="1"/>
</dbReference>
<sequence>MKRKECVLLSLVVLSSIYTLGGCGERNTVTNYQEIPENVTSITFFGNKYEPENVTVIEEIISGFMDENPDIRVSYESLKGDEYFEALNKRMDAQKGDDVFMVNHDVVLELERQGKLAELSGLDSISNYTEAMRGQMEDDGGIYWVPTTVSVFGLYCNLSLLKEHKQEVPGNLEEWEQVCSYFVKEGITPVIANNDISLKTLAIGKGFYSVYQDNSQAEVFERLNQGKVKLSEYLAPGFSLAENMITKGYINAAAALETNKTSDDLVEFVKGKTPFMLTGAWAAGRMKSMNPEFEFEVAPYPVLEDGSLLVINADTRLGVNADSEHLNAALQFVEYFTGPENIQKLADQQCSFSPLKGGSPSSVQEIQPLVSCYQSGKTVIGTDGLLSIPIWEWTKEVSVKLLSGETLDETMEWMDEQNTAERGSQ</sequence>
<gene>
    <name evidence="1" type="ORF">A4V09_08010</name>
</gene>
<dbReference type="Gene3D" id="3.40.190.10">
    <property type="entry name" value="Periplasmic binding protein-like II"/>
    <property type="match status" value="2"/>
</dbReference>
<organism evidence="1 2">
    <name type="scientific">Blautia pseudococcoides</name>
    <dbReference type="NCBI Taxonomy" id="1796616"/>
    <lineage>
        <taxon>Bacteria</taxon>
        <taxon>Bacillati</taxon>
        <taxon>Bacillota</taxon>
        <taxon>Clostridia</taxon>
        <taxon>Lachnospirales</taxon>
        <taxon>Lachnospiraceae</taxon>
        <taxon>Blautia</taxon>
    </lineage>
</organism>
<accession>A0A1C7IB23</accession>
<dbReference type="RefSeq" id="WP_065541908.1">
    <property type="nucleotide sequence ID" value="NZ_CP015405.2"/>
</dbReference>
<dbReference type="InterPro" id="IPR006059">
    <property type="entry name" value="SBP"/>
</dbReference>
<keyword evidence="2" id="KW-1185">Reference proteome</keyword>
<dbReference type="InterPro" id="IPR050490">
    <property type="entry name" value="Bact_solute-bd_prot1"/>
</dbReference>
<dbReference type="PANTHER" id="PTHR43649">
    <property type="entry name" value="ARABINOSE-BINDING PROTEIN-RELATED"/>
    <property type="match status" value="1"/>
</dbReference>
<dbReference type="Proteomes" id="UP000092574">
    <property type="component" value="Chromosome"/>
</dbReference>
<protein>
    <submittedName>
        <fullName evidence="1">Cellulose synthase</fullName>
    </submittedName>
</protein>
<name>A0A1C7IB23_9FIRM</name>
<reference evidence="1" key="1">
    <citation type="submission" date="2017-04" db="EMBL/GenBank/DDBJ databases">
        <title>Complete Genome Sequences of Twelve Strains of a Stable Defined Moderately Diverse Mouse Microbiota 2 (sDMDMm2).</title>
        <authorList>
            <person name="Uchimura Y."/>
            <person name="Wyss M."/>
            <person name="Brugiroux S."/>
            <person name="Limenitakis J.P."/>
            <person name="Stecher B."/>
            <person name="McCoy K.D."/>
            <person name="Macpherson A.J."/>
        </authorList>
    </citation>
    <scope>NUCLEOTIDE SEQUENCE</scope>
    <source>
        <strain evidence="1">YL58</strain>
    </source>
</reference>
<dbReference type="STRING" id="1796616.A4V09_08010"/>
<dbReference type="KEGG" id="byl:A4V09_08010"/>
<dbReference type="EMBL" id="CP015405">
    <property type="protein sequence ID" value="ANU75719.1"/>
    <property type="molecule type" value="Genomic_DNA"/>
</dbReference>